<reference evidence="2" key="1">
    <citation type="submission" date="2020-12" db="EMBL/GenBank/DDBJ databases">
        <authorList>
            <person name="Iha C."/>
        </authorList>
    </citation>
    <scope>NUCLEOTIDE SEQUENCE</scope>
</reference>
<dbReference type="SMART" id="SM00239">
    <property type="entry name" value="C2"/>
    <property type="match status" value="1"/>
</dbReference>
<dbReference type="InterPro" id="IPR052434">
    <property type="entry name" value="Tectonic-like_complex_comp"/>
</dbReference>
<dbReference type="GO" id="GO:1905515">
    <property type="term" value="P:non-motile cilium assembly"/>
    <property type="evidence" value="ECO:0007669"/>
    <property type="project" value="TreeGrafter"/>
</dbReference>
<dbReference type="OrthoDB" id="2162143at2759"/>
<dbReference type="EMBL" id="CAJHUC010000662">
    <property type="protein sequence ID" value="CAD7697464.1"/>
    <property type="molecule type" value="Genomic_DNA"/>
</dbReference>
<protein>
    <recommendedName>
        <fullName evidence="1">C2 domain-containing protein</fullName>
    </recommendedName>
</protein>
<evidence type="ECO:0000313" key="2">
    <source>
        <dbReference type="EMBL" id="CAD7697464.1"/>
    </source>
</evidence>
<dbReference type="GO" id="GO:0035869">
    <property type="term" value="C:ciliary transition zone"/>
    <property type="evidence" value="ECO:0007669"/>
    <property type="project" value="TreeGrafter"/>
</dbReference>
<name>A0A8S1IRI5_9CHLO</name>
<evidence type="ECO:0000313" key="3">
    <source>
        <dbReference type="Proteomes" id="UP000708148"/>
    </source>
</evidence>
<dbReference type="AlphaFoldDB" id="A0A8S1IRI5"/>
<sequence length="1083" mass="121685">MRQLKEEESRLMLSGVEEMRKIFDSIREERRENGFATTTVDFTVETSRGNDMEISQAESYLKDLELQLLLAEEDVIYGLPAPPTPFELSKPASGGFRLRRVEATCQLHAQEKSNLLKRLDRLTSRPSADPEDEKIRELESHLEALGDYPQRAPRDFGVLQESKSGWGTADAGVDSAGWSSVNEMRQIDNPLSPKMDIDIEKGWALVPPIPRISAEGILRRSLGQGTVIRHNPFRLSHLLQNVALDPRDPRNAKLLELIRAREASQFPLTVKNVYRIGVPVEASFQGNTRVHRKRSKFLKDRWEVMRAVKSGWCTKPNLDATMAPLSATSILHDEGYNRGLEALQTLLKQRESDAAEAHHSGISENRNVGLMQGSTADAIERREIRSRDFIRRVRGAVSKSNSGKARQYRTDDFVREAPLPEFKSDGPSLLSFLQPRRKLRPRKKQVKVLHSFPEKCELLVMIQRAAHLPSRVLSRHSHQRQGANFAIKGLRLTPSSVPHDAQLDASGRKDDVDSEADVEFLRPFVEVNFQGQRGRTMTMDGCEPLFNEQVCMDFAPKGGDFSPAALQSMGDLITINVFDETERKGPKALDESQGGSPGARKRHEKAFLGSLRLPVSTVYQLRRVEGTFELDSPAVVLGHAFGGGAPVISVFITLKPELQRPGSAAETNGVGEQEDIVRNANRWQAGVSGWPGCSQRRISCMALDTDGTHSLLTRFLAPTRLPPELERLMASNLSHGYLMRKAARFVSLVPFMDDSIFSKRQHDVWTTSTEFLYITAGDHEEHAVLLAGYFAEIGQKAWVVLGATTLGARSAFVLTNGHPRRPNATGPFPERGSEPNVQVAAKWRLWNPINGRCFSLKDVKCELREVGVVFDDTNIWANIQRTAEPWTMSWDLCDPKMWRPFFGAHFPHRHLATLQGPPLYEELNEIFYEELEARVEDTIRDTLYDARKRLLSQPHKRLSRVLKRLLRDMPEDMAQIMQAEAEEFSGVQEDVQGTQKSQLASRLEEKHAQALERETRAAKTTGHILTLPFSDALDESVRSAVLNTGIHEVADDDVKFAMAAHVECTGVGFVCCIWMYVATVRGR</sequence>
<dbReference type="PANTHER" id="PTHR20837">
    <property type="entry name" value="CENTROSOMAL PROTEIN-RELATED"/>
    <property type="match status" value="1"/>
</dbReference>
<gene>
    <name evidence="2" type="ORF">OSTQU699_LOCUS2825</name>
</gene>
<comment type="caution">
    <text evidence="2">The sequence shown here is derived from an EMBL/GenBank/DDBJ whole genome shotgun (WGS) entry which is preliminary data.</text>
</comment>
<dbReference type="PANTHER" id="PTHR20837:SF0">
    <property type="entry name" value="COILED-COIL AND C2 DOMAIN-CONTAINING PROTEIN 2A"/>
    <property type="match status" value="1"/>
</dbReference>
<dbReference type="Gene3D" id="2.60.40.150">
    <property type="entry name" value="C2 domain"/>
    <property type="match status" value="1"/>
</dbReference>
<dbReference type="InterPro" id="IPR056290">
    <property type="entry name" value="CEPT76/DRC7_peptidase-like_dom"/>
</dbReference>
<dbReference type="InterPro" id="IPR035892">
    <property type="entry name" value="C2_domain_sf"/>
</dbReference>
<organism evidence="2 3">
    <name type="scientific">Ostreobium quekettii</name>
    <dbReference type="NCBI Taxonomy" id="121088"/>
    <lineage>
        <taxon>Eukaryota</taxon>
        <taxon>Viridiplantae</taxon>
        <taxon>Chlorophyta</taxon>
        <taxon>core chlorophytes</taxon>
        <taxon>Ulvophyceae</taxon>
        <taxon>TCBD clade</taxon>
        <taxon>Bryopsidales</taxon>
        <taxon>Ostreobineae</taxon>
        <taxon>Ostreobiaceae</taxon>
        <taxon>Ostreobium</taxon>
    </lineage>
</organism>
<dbReference type="InterPro" id="IPR000008">
    <property type="entry name" value="C2_dom"/>
</dbReference>
<keyword evidence="3" id="KW-1185">Reference proteome</keyword>
<dbReference type="Proteomes" id="UP000708148">
    <property type="component" value="Unassembled WGS sequence"/>
</dbReference>
<proteinExistence type="predicted"/>
<dbReference type="Pfam" id="PF24656">
    <property type="entry name" value="CEPT76_peptidase"/>
    <property type="match status" value="1"/>
</dbReference>
<feature type="domain" description="C2" evidence="1">
    <location>
        <begin position="457"/>
        <end position="627"/>
    </location>
</feature>
<evidence type="ECO:0000259" key="1">
    <source>
        <dbReference type="SMART" id="SM00239"/>
    </source>
</evidence>
<dbReference type="GO" id="GO:1904491">
    <property type="term" value="P:protein localization to ciliary transition zone"/>
    <property type="evidence" value="ECO:0007669"/>
    <property type="project" value="TreeGrafter"/>
</dbReference>
<accession>A0A8S1IRI5</accession>